<dbReference type="PANTHER" id="PTHR34700:SF4">
    <property type="entry name" value="PHAGE-LIKE ELEMENT PBSX PROTEIN XKDP"/>
    <property type="match status" value="1"/>
</dbReference>
<organism evidence="3 4">
    <name type="scientific">Litorisediminicola beolgyonensis</name>
    <dbReference type="NCBI Taxonomy" id="1173614"/>
    <lineage>
        <taxon>Bacteria</taxon>
        <taxon>Pseudomonadati</taxon>
        <taxon>Pseudomonadota</taxon>
        <taxon>Alphaproteobacteria</taxon>
        <taxon>Rhodobacterales</taxon>
        <taxon>Paracoccaceae</taxon>
        <taxon>Litorisediminicola</taxon>
    </lineage>
</organism>
<evidence type="ECO:0000259" key="2">
    <source>
        <dbReference type="PROSITE" id="PS51782"/>
    </source>
</evidence>
<dbReference type="InterPro" id="IPR052196">
    <property type="entry name" value="Bact_Kbp"/>
</dbReference>
<keyword evidence="4" id="KW-1185">Reference proteome</keyword>
<protein>
    <submittedName>
        <fullName evidence="3">LysM peptidoglycan-binding domain-containing protein</fullName>
    </submittedName>
</protein>
<dbReference type="PANTHER" id="PTHR34700">
    <property type="entry name" value="POTASSIUM BINDING PROTEIN KBP"/>
    <property type="match status" value="1"/>
</dbReference>
<evidence type="ECO:0000313" key="3">
    <source>
        <dbReference type="EMBL" id="MFD1343097.1"/>
    </source>
</evidence>
<dbReference type="SMART" id="SM00257">
    <property type="entry name" value="LysM"/>
    <property type="match status" value="1"/>
</dbReference>
<reference evidence="4" key="1">
    <citation type="journal article" date="2019" name="Int. J. Syst. Evol. Microbiol.">
        <title>The Global Catalogue of Microorganisms (GCM) 10K type strain sequencing project: providing services to taxonomists for standard genome sequencing and annotation.</title>
        <authorList>
            <consortium name="The Broad Institute Genomics Platform"/>
            <consortium name="The Broad Institute Genome Sequencing Center for Infectious Disease"/>
            <person name="Wu L."/>
            <person name="Ma J."/>
        </authorList>
    </citation>
    <scope>NUCLEOTIDE SEQUENCE [LARGE SCALE GENOMIC DNA]</scope>
    <source>
        <strain evidence="4">CCUG 62953</strain>
    </source>
</reference>
<dbReference type="PROSITE" id="PS51782">
    <property type="entry name" value="LYSM"/>
    <property type="match status" value="1"/>
</dbReference>
<gene>
    <name evidence="3" type="ORF">ACFQ4E_11760</name>
</gene>
<accession>A0ABW3ZK00</accession>
<evidence type="ECO:0000256" key="1">
    <source>
        <dbReference type="SAM" id="MobiDB-lite"/>
    </source>
</evidence>
<dbReference type="InterPro" id="IPR036779">
    <property type="entry name" value="LysM_dom_sf"/>
</dbReference>
<sequence length="438" mass="45187">MGIYLRKGTRATLLGGALALALVIGGAVGWQIFDELSGERGDERADAPDPSRATEEVAVSKPPPSDTGAVETSVDTSAERAVAVEEPVATDPADTSPAETASTEPATTADPAPEDMQVAENAPETAPDPSAALGVDLVRRERDGQTLMAGRAPAGSVVSVLLDGAELAQAEVGGDGRFVAFLDLPDAPEPRILSLATGAGPERLMSRDEVILAPAQPPGALPETEGAAPPPTVAADVTTADTAPAAPEAPAAEPAASPPPEPSSAVLLASPEGIELLQPAAPETAPVPLALDTISYAADGGVSLSGRAQGEEGEIRIYLDNDPVSRTPVAAGRWRVRLPDDVGSGTYTLRVDRIDADGRVAQRIESPFLRETREALEARGPGEARVAAVTVQPGNTLWAIAREQYGEGVLYVRVFEANKGAIRNPDLIYPGQIFTIPD</sequence>
<feature type="region of interest" description="Disordered" evidence="1">
    <location>
        <begin position="40"/>
        <end position="112"/>
    </location>
</feature>
<comment type="caution">
    <text evidence="3">The sequence shown here is derived from an EMBL/GenBank/DDBJ whole genome shotgun (WGS) entry which is preliminary data.</text>
</comment>
<dbReference type="Gene3D" id="3.10.350.10">
    <property type="entry name" value="LysM domain"/>
    <property type="match status" value="1"/>
</dbReference>
<feature type="domain" description="LysM" evidence="2">
    <location>
        <begin position="387"/>
        <end position="436"/>
    </location>
</feature>
<dbReference type="Proteomes" id="UP001597135">
    <property type="component" value="Unassembled WGS sequence"/>
</dbReference>
<dbReference type="EMBL" id="JBHTMU010000019">
    <property type="protein sequence ID" value="MFD1343097.1"/>
    <property type="molecule type" value="Genomic_DNA"/>
</dbReference>
<dbReference type="Pfam" id="PF01476">
    <property type="entry name" value="LysM"/>
    <property type="match status" value="1"/>
</dbReference>
<dbReference type="InterPro" id="IPR018392">
    <property type="entry name" value="LysM"/>
</dbReference>
<feature type="compositionally biased region" description="Low complexity" evidence="1">
    <location>
        <begin position="233"/>
        <end position="255"/>
    </location>
</feature>
<dbReference type="CDD" id="cd00118">
    <property type="entry name" value="LysM"/>
    <property type="match status" value="1"/>
</dbReference>
<feature type="compositionally biased region" description="Low complexity" evidence="1">
    <location>
        <begin position="79"/>
        <end position="112"/>
    </location>
</feature>
<name>A0ABW3ZK00_9RHOB</name>
<proteinExistence type="predicted"/>
<evidence type="ECO:0000313" key="4">
    <source>
        <dbReference type="Proteomes" id="UP001597135"/>
    </source>
</evidence>
<dbReference type="RefSeq" id="WP_386803739.1">
    <property type="nucleotide sequence ID" value="NZ_JBHTMU010000019.1"/>
</dbReference>
<feature type="compositionally biased region" description="Basic and acidic residues" evidence="1">
    <location>
        <begin position="40"/>
        <end position="55"/>
    </location>
</feature>
<feature type="region of interest" description="Disordered" evidence="1">
    <location>
        <begin position="215"/>
        <end position="266"/>
    </location>
</feature>